<sequence>MKILRCYFSLFVLLFSETISYSQTTNTVVKAKIDIENLDGIIKVTGTAENLSDIVQSFSYKLSVIKNNNLNDNHSDNIQEGFFSLNPSENKNLSNTQVNLSNGDEVIVLLLFYNENKQLIGKDRVVLGDQKKKRKLL</sequence>
<evidence type="ECO:0000313" key="1">
    <source>
        <dbReference type="EMBL" id="MCK8141327.1"/>
    </source>
</evidence>
<proteinExistence type="predicted"/>
<dbReference type="Proteomes" id="UP001139260">
    <property type="component" value="Unassembled WGS sequence"/>
</dbReference>
<dbReference type="Gene3D" id="2.60.40.2420">
    <property type="match status" value="1"/>
</dbReference>
<accession>A0A9X1XX15</accession>
<dbReference type="RefSeq" id="WP_248427838.1">
    <property type="nucleotide sequence ID" value="NZ_JALNUB010000003.1"/>
</dbReference>
<protein>
    <submittedName>
        <fullName evidence="1">Uncharacterized protein</fullName>
    </submittedName>
</protein>
<organism evidence="1 2">
    <name type="scientific">Flavobacterium pygoscelis</name>
    <dbReference type="NCBI Taxonomy" id="2893176"/>
    <lineage>
        <taxon>Bacteria</taxon>
        <taxon>Pseudomonadati</taxon>
        <taxon>Bacteroidota</taxon>
        <taxon>Flavobacteriia</taxon>
        <taxon>Flavobacteriales</taxon>
        <taxon>Flavobacteriaceae</taxon>
        <taxon>Flavobacterium</taxon>
    </lineage>
</organism>
<dbReference type="InterPro" id="IPR053722">
    <property type="entry name" value="Curli_assembly_CsgC/AgfC"/>
</dbReference>
<dbReference type="EMBL" id="JALNUB010000003">
    <property type="protein sequence ID" value="MCK8141327.1"/>
    <property type="molecule type" value="Genomic_DNA"/>
</dbReference>
<gene>
    <name evidence="1" type="ORF">MW871_05420</name>
</gene>
<name>A0A9X1XX15_9FLAO</name>
<keyword evidence="2" id="KW-1185">Reference proteome</keyword>
<dbReference type="AlphaFoldDB" id="A0A9X1XX15"/>
<comment type="caution">
    <text evidence="1">The sequence shown here is derived from an EMBL/GenBank/DDBJ whole genome shotgun (WGS) entry which is preliminary data.</text>
</comment>
<reference evidence="1" key="1">
    <citation type="submission" date="2022-04" db="EMBL/GenBank/DDBJ databases">
        <title>Flavobacterium pygoscelis sp. nov. isolated from Chinstrap chick (Pygoscelis antarcticus).</title>
        <authorList>
            <person name="Irgang R."/>
            <person name="Poblete-Morales M."/>
            <person name="Avendano-Herrera R."/>
        </authorList>
    </citation>
    <scope>NUCLEOTIDE SEQUENCE</scope>
    <source>
        <strain evidence="1">I-SCBP12n</strain>
    </source>
</reference>
<evidence type="ECO:0000313" key="2">
    <source>
        <dbReference type="Proteomes" id="UP001139260"/>
    </source>
</evidence>